<dbReference type="SUPFAM" id="SSF51445">
    <property type="entry name" value="(Trans)glycosidases"/>
    <property type="match status" value="1"/>
</dbReference>
<dbReference type="NCBIfam" id="TIGR03356">
    <property type="entry name" value="BGL"/>
    <property type="match status" value="1"/>
</dbReference>
<feature type="binding site" evidence="9">
    <location>
        <position position="171"/>
    </location>
    <ligand>
        <name>substrate</name>
    </ligand>
</feature>
<feature type="active site" description="Proton donor" evidence="8">
    <location>
        <position position="172"/>
    </location>
</feature>
<dbReference type="STRING" id="413434.SAMN04488132_102247"/>
<gene>
    <name evidence="12" type="ORF">SAMN04488132_102247</name>
</gene>
<evidence type="ECO:0000256" key="5">
    <source>
        <dbReference type="ARBA" id="ARBA00023277"/>
    </source>
</evidence>
<evidence type="ECO:0000256" key="6">
    <source>
        <dbReference type="ARBA" id="ARBA00023295"/>
    </source>
</evidence>
<reference evidence="12 13" key="1">
    <citation type="submission" date="2017-02" db="EMBL/GenBank/DDBJ databases">
        <authorList>
            <person name="Peterson S.W."/>
        </authorList>
    </citation>
    <scope>NUCLEOTIDE SEQUENCE [LARGE SCALE GENOMIC DNA]</scope>
    <source>
        <strain evidence="12 13">DSM 22335</strain>
    </source>
</reference>
<evidence type="ECO:0000256" key="7">
    <source>
        <dbReference type="ARBA" id="ARBA00023326"/>
    </source>
</evidence>
<dbReference type="EC" id="3.2.1.21" evidence="2 11"/>
<comment type="similarity">
    <text evidence="1 11">Belongs to the glycosyl hydrolase 1 family.</text>
</comment>
<keyword evidence="6 11" id="KW-0326">Glycosidase</keyword>
<dbReference type="InterPro" id="IPR018120">
    <property type="entry name" value="Glyco_hydro_1_AS"/>
</dbReference>
<evidence type="ECO:0000256" key="8">
    <source>
        <dbReference type="PIRSR" id="PIRSR617736-1"/>
    </source>
</evidence>
<dbReference type="EMBL" id="FUWH01000002">
    <property type="protein sequence ID" value="SJZ48481.1"/>
    <property type="molecule type" value="Genomic_DNA"/>
</dbReference>
<evidence type="ECO:0000256" key="11">
    <source>
        <dbReference type="RuleBase" id="RU361175"/>
    </source>
</evidence>
<protein>
    <recommendedName>
        <fullName evidence="2 11">Beta-glucosidase</fullName>
        <ecNumber evidence="2 11">3.2.1.21</ecNumber>
    </recommendedName>
</protein>
<feature type="binding site" evidence="9">
    <location>
        <begin position="415"/>
        <end position="416"/>
    </location>
    <ligand>
        <name>substrate</name>
    </ligand>
</feature>
<evidence type="ECO:0000256" key="9">
    <source>
        <dbReference type="PIRSR" id="PIRSR617736-2"/>
    </source>
</evidence>
<organism evidence="12 13">
    <name type="scientific">Sediminibacterium ginsengisoli</name>
    <dbReference type="NCBI Taxonomy" id="413434"/>
    <lineage>
        <taxon>Bacteria</taxon>
        <taxon>Pseudomonadati</taxon>
        <taxon>Bacteroidota</taxon>
        <taxon>Chitinophagia</taxon>
        <taxon>Chitinophagales</taxon>
        <taxon>Chitinophagaceae</taxon>
        <taxon>Sediminibacterium</taxon>
    </lineage>
</organism>
<dbReference type="RefSeq" id="WP_078830208.1">
    <property type="nucleotide sequence ID" value="NZ_FUWH01000002.1"/>
</dbReference>
<dbReference type="Pfam" id="PF00232">
    <property type="entry name" value="Glyco_hydro_1"/>
    <property type="match status" value="1"/>
</dbReference>
<dbReference type="InterPro" id="IPR017853">
    <property type="entry name" value="GH"/>
</dbReference>
<evidence type="ECO:0000256" key="1">
    <source>
        <dbReference type="ARBA" id="ARBA00010838"/>
    </source>
</evidence>
<sequence>MQQYQHISAKAFGPDFQWGVAMAAAQNEGAYNIDGRGLSIWDVFSRRQGKIKGAAKPYEACDFYHRYKDDLVLVKALGFRVFRFSISWSRVLPEGMGRVNKEGIAFYNKLIDECLALDLVPYVTLYHWDLPQELEKNGGWTSHQMLKWFTRFVNVCTEAFGDRVKNWIVMNEPMGFTSLGYMMGKHAPGKTGLSNFLPAIHNAALCTAEGGRLVRTAVRGANIGTTFSCSEVMAHTGRDEDLMAAKRADVLLNRLFIEPVLGRGYPHEDHFPLLDKIHLHNKAWKYTERMAFNFDFIGIQNYFATTVKYNALIPYIHAMEVKAATRKVPHTDMGWEINSDSFYRMIKRFWLYGGVKEIIVSENGASFKDQVVNGVVNDEKRIAYFKDYISAMLRAKKEGINIGGYFAWTLTDNFEWSEGYAARFGLVHVDFKTQLRTIKQSGYWFRDLLRSV</sequence>
<dbReference type="GO" id="GO:0005829">
    <property type="term" value="C:cytosol"/>
    <property type="evidence" value="ECO:0007669"/>
    <property type="project" value="TreeGrafter"/>
</dbReference>
<dbReference type="InterPro" id="IPR017736">
    <property type="entry name" value="Glyco_hydro_1_beta-glucosidase"/>
</dbReference>
<dbReference type="PANTHER" id="PTHR10353:SF36">
    <property type="entry name" value="LP05116P"/>
    <property type="match status" value="1"/>
</dbReference>
<dbReference type="GO" id="GO:0030245">
    <property type="term" value="P:cellulose catabolic process"/>
    <property type="evidence" value="ECO:0007669"/>
    <property type="project" value="UniProtKB-KW"/>
</dbReference>
<keyword evidence="5" id="KW-0119">Carbohydrate metabolism</keyword>
<evidence type="ECO:0000313" key="13">
    <source>
        <dbReference type="Proteomes" id="UP000190888"/>
    </source>
</evidence>
<feature type="binding site" evidence="9">
    <location>
        <position position="408"/>
    </location>
    <ligand>
        <name>substrate</name>
    </ligand>
</feature>
<evidence type="ECO:0000256" key="3">
    <source>
        <dbReference type="ARBA" id="ARBA00022801"/>
    </source>
</evidence>
<feature type="active site" description="Nucleophile" evidence="8 10">
    <location>
        <position position="362"/>
    </location>
</feature>
<evidence type="ECO:0000313" key="12">
    <source>
        <dbReference type="EMBL" id="SJZ48481.1"/>
    </source>
</evidence>
<keyword evidence="4" id="KW-0136">Cellulose degradation</keyword>
<dbReference type="GO" id="GO:0008422">
    <property type="term" value="F:beta-glucosidase activity"/>
    <property type="evidence" value="ECO:0007669"/>
    <property type="project" value="UniProtKB-EC"/>
</dbReference>
<proteinExistence type="inferred from homology"/>
<accession>A0A1T4L1L7</accession>
<dbReference type="Gene3D" id="3.20.20.80">
    <property type="entry name" value="Glycosidases"/>
    <property type="match status" value="1"/>
</dbReference>
<keyword evidence="7" id="KW-0624">Polysaccharide degradation</keyword>
<dbReference type="FunFam" id="3.20.20.80:FF:000004">
    <property type="entry name" value="Beta-glucosidase 6-phospho-beta-glucosidase"/>
    <property type="match status" value="1"/>
</dbReference>
<evidence type="ECO:0000256" key="10">
    <source>
        <dbReference type="PROSITE-ProRule" id="PRU10055"/>
    </source>
</evidence>
<evidence type="ECO:0000256" key="4">
    <source>
        <dbReference type="ARBA" id="ARBA00023001"/>
    </source>
</evidence>
<name>A0A1T4L1L7_9BACT</name>
<dbReference type="AlphaFoldDB" id="A0A1T4L1L7"/>
<dbReference type="PRINTS" id="PR00131">
    <property type="entry name" value="GLHYDRLASE1"/>
</dbReference>
<keyword evidence="3 11" id="KW-0378">Hydrolase</keyword>
<keyword evidence="13" id="KW-1185">Reference proteome</keyword>
<feature type="binding site" evidence="9">
    <location>
        <position position="302"/>
    </location>
    <ligand>
        <name>substrate</name>
    </ligand>
</feature>
<feature type="binding site" evidence="9">
    <location>
        <position position="127"/>
    </location>
    <ligand>
        <name>substrate</name>
    </ligand>
</feature>
<dbReference type="PANTHER" id="PTHR10353">
    <property type="entry name" value="GLYCOSYL HYDROLASE"/>
    <property type="match status" value="1"/>
</dbReference>
<evidence type="ECO:0000256" key="2">
    <source>
        <dbReference type="ARBA" id="ARBA00012744"/>
    </source>
</evidence>
<feature type="binding site" evidence="9">
    <location>
        <position position="26"/>
    </location>
    <ligand>
        <name>substrate</name>
    </ligand>
</feature>
<dbReference type="Proteomes" id="UP000190888">
    <property type="component" value="Unassembled WGS sequence"/>
</dbReference>
<comment type="catalytic activity">
    <reaction evidence="11">
        <text>Hydrolysis of terminal, non-reducing beta-D-glucosyl residues with release of beta-D-glucose.</text>
        <dbReference type="EC" id="3.2.1.21"/>
    </reaction>
</comment>
<dbReference type="InterPro" id="IPR001360">
    <property type="entry name" value="Glyco_hydro_1"/>
</dbReference>
<dbReference type="PROSITE" id="PS00572">
    <property type="entry name" value="GLYCOSYL_HYDROL_F1_1"/>
    <property type="match status" value="1"/>
</dbReference>